<reference evidence="2" key="2">
    <citation type="submission" date="2021-09" db="EMBL/GenBank/DDBJ databases">
        <authorList>
            <person name="Gilroy R."/>
        </authorList>
    </citation>
    <scope>NUCLEOTIDE SEQUENCE</scope>
    <source>
        <strain evidence="2">7886</strain>
    </source>
</reference>
<sequence>MDERKTNEKYEDIINKIQANNVGLKNQIGLDQKEINELKHANDFHQYQSALLKTSIDSFIFSLPIKYIKQFQEKKKFLESEFNSDEHRNLSSSQNFKHKTDNS</sequence>
<evidence type="ECO:0000313" key="3">
    <source>
        <dbReference type="Proteomes" id="UP000747013"/>
    </source>
</evidence>
<protein>
    <submittedName>
        <fullName evidence="2">Uncharacterized protein</fullName>
    </submittedName>
</protein>
<organism evidence="2 3">
    <name type="scientific">Companilactobacillus farciminis</name>
    <dbReference type="NCBI Taxonomy" id="1612"/>
    <lineage>
        <taxon>Bacteria</taxon>
        <taxon>Bacillati</taxon>
        <taxon>Bacillota</taxon>
        <taxon>Bacilli</taxon>
        <taxon>Lactobacillales</taxon>
        <taxon>Lactobacillaceae</taxon>
        <taxon>Companilactobacillus</taxon>
    </lineage>
</organism>
<evidence type="ECO:0000313" key="2">
    <source>
        <dbReference type="EMBL" id="HJF86173.1"/>
    </source>
</evidence>
<accession>A0A921L8V7</accession>
<name>A0A921L8V7_9LACO</name>
<comment type="caution">
    <text evidence="2">The sequence shown here is derived from an EMBL/GenBank/DDBJ whole genome shotgun (WGS) entry which is preliminary data.</text>
</comment>
<proteinExistence type="predicted"/>
<feature type="region of interest" description="Disordered" evidence="1">
    <location>
        <begin position="81"/>
        <end position="103"/>
    </location>
</feature>
<dbReference type="Proteomes" id="UP000747013">
    <property type="component" value="Unassembled WGS sequence"/>
</dbReference>
<dbReference type="AlphaFoldDB" id="A0A921L8V7"/>
<dbReference type="EMBL" id="DYWC01000045">
    <property type="protein sequence ID" value="HJF86173.1"/>
    <property type="molecule type" value="Genomic_DNA"/>
</dbReference>
<evidence type="ECO:0000256" key="1">
    <source>
        <dbReference type="SAM" id="MobiDB-lite"/>
    </source>
</evidence>
<gene>
    <name evidence="2" type="ORF">K8V88_01930</name>
</gene>
<reference evidence="2" key="1">
    <citation type="journal article" date="2021" name="PeerJ">
        <title>Extensive microbial diversity within the chicken gut microbiome revealed by metagenomics and culture.</title>
        <authorList>
            <person name="Gilroy R."/>
            <person name="Ravi A."/>
            <person name="Getino M."/>
            <person name="Pursley I."/>
            <person name="Horton D.L."/>
            <person name="Alikhan N.F."/>
            <person name="Baker D."/>
            <person name="Gharbi K."/>
            <person name="Hall N."/>
            <person name="Watson M."/>
            <person name="Adriaenssens E.M."/>
            <person name="Foster-Nyarko E."/>
            <person name="Jarju S."/>
            <person name="Secka A."/>
            <person name="Antonio M."/>
            <person name="Oren A."/>
            <person name="Chaudhuri R.R."/>
            <person name="La Ragione R."/>
            <person name="Hildebrand F."/>
            <person name="Pallen M.J."/>
        </authorList>
    </citation>
    <scope>NUCLEOTIDE SEQUENCE</scope>
    <source>
        <strain evidence="2">7886</strain>
    </source>
</reference>